<dbReference type="EMBL" id="GCKF01047035">
    <property type="protein sequence ID" value="JAG93374.1"/>
    <property type="molecule type" value="Transcribed_RNA"/>
</dbReference>
<name>A0A0D6QSE3_ARACU</name>
<reference evidence="10" key="1">
    <citation type="submission" date="2015-03" db="EMBL/GenBank/DDBJ databases">
        <title>A transcriptome of Araucaria cunninghamii, an australian fine timber species.</title>
        <authorList>
            <person name="Jing Yi C.J.Y."/>
            <person name="Yin San L.Y.S."/>
            <person name="Abdul Karim S.S."/>
            <person name="Wan Azmi N.N."/>
            <person name="Hercus R.R."/>
            <person name="Croft L.L."/>
        </authorList>
    </citation>
    <scope>NUCLEOTIDE SEQUENCE</scope>
    <source>
        <strain evidence="10">MI0301</strain>
        <tissue evidence="10">Leaf</tissue>
    </source>
</reference>
<dbReference type="InterPro" id="IPR000719">
    <property type="entry name" value="Prot_kinase_dom"/>
</dbReference>
<dbReference type="Gene3D" id="3.80.10.10">
    <property type="entry name" value="Ribonuclease Inhibitor"/>
    <property type="match status" value="2"/>
</dbReference>
<dbReference type="Pfam" id="PF07714">
    <property type="entry name" value="PK_Tyr_Ser-Thr"/>
    <property type="match status" value="1"/>
</dbReference>
<accession>A0A0D6QSE3</accession>
<evidence type="ECO:0000256" key="1">
    <source>
        <dbReference type="ARBA" id="ARBA00004370"/>
    </source>
</evidence>
<keyword evidence="2" id="KW-0433">Leucine-rich repeat</keyword>
<dbReference type="SUPFAM" id="SSF52058">
    <property type="entry name" value="L domain-like"/>
    <property type="match status" value="1"/>
</dbReference>
<feature type="chain" id="PRO_5002311514" description="Protein kinase domain-containing protein" evidence="8">
    <location>
        <begin position="26"/>
        <end position="734"/>
    </location>
</feature>
<dbReference type="PANTHER" id="PTHR48006">
    <property type="entry name" value="LEUCINE-RICH REPEAT-CONTAINING PROTEIN DDB_G0281931-RELATED"/>
    <property type="match status" value="1"/>
</dbReference>
<protein>
    <recommendedName>
        <fullName evidence="9">Protein kinase domain-containing protein</fullName>
    </recommendedName>
</protein>
<feature type="domain" description="Protein kinase" evidence="9">
    <location>
        <begin position="439"/>
        <end position="731"/>
    </location>
</feature>
<dbReference type="GO" id="GO:0016020">
    <property type="term" value="C:membrane"/>
    <property type="evidence" value="ECO:0007669"/>
    <property type="project" value="UniProtKB-SubCell"/>
</dbReference>
<dbReference type="GO" id="GO:0004672">
    <property type="term" value="F:protein kinase activity"/>
    <property type="evidence" value="ECO:0007669"/>
    <property type="project" value="InterPro"/>
</dbReference>
<dbReference type="PRINTS" id="PR00019">
    <property type="entry name" value="LEURICHRPT"/>
</dbReference>
<dbReference type="PROSITE" id="PS50011">
    <property type="entry name" value="PROTEIN_KINASE_DOM"/>
    <property type="match status" value="1"/>
</dbReference>
<proteinExistence type="predicted"/>
<dbReference type="InterPro" id="IPR011009">
    <property type="entry name" value="Kinase-like_dom_sf"/>
</dbReference>
<evidence type="ECO:0000259" key="9">
    <source>
        <dbReference type="PROSITE" id="PS50011"/>
    </source>
</evidence>
<dbReference type="InterPro" id="IPR001245">
    <property type="entry name" value="Ser-Thr/Tyr_kinase_cat_dom"/>
</dbReference>
<dbReference type="Gene3D" id="1.10.510.10">
    <property type="entry name" value="Transferase(Phosphotransferase) domain 1"/>
    <property type="match status" value="1"/>
</dbReference>
<dbReference type="Pfam" id="PF00560">
    <property type="entry name" value="LRR_1"/>
    <property type="match status" value="1"/>
</dbReference>
<evidence type="ECO:0000256" key="8">
    <source>
        <dbReference type="SAM" id="SignalP"/>
    </source>
</evidence>
<dbReference type="InterPro" id="IPR032675">
    <property type="entry name" value="LRR_dom_sf"/>
</dbReference>
<keyword evidence="4" id="KW-0677">Repeat</keyword>
<dbReference type="PROSITE" id="PS51450">
    <property type="entry name" value="LRR"/>
    <property type="match status" value="1"/>
</dbReference>
<dbReference type="SUPFAM" id="SSF56112">
    <property type="entry name" value="Protein kinase-like (PK-like)"/>
    <property type="match status" value="1"/>
</dbReference>
<keyword evidence="8" id="KW-0732">Signal</keyword>
<sequence>MESAGCGNFLLIFFLSCIFLGRATAEELDVLLDAFHSVTGFNVTEACGGSGASCDSVLNLTSRNLRGSVNWRKLAELTSLQTLDLSNNFLSGHIGADLWTMQSLRNLNLASNQFGGHLTFDWRQGSISALETINLSNNRLSIYDAALDLSGFKNLRVVDLSGNRIASNKLLACLLNLTAIANISLTGSSLGSIARPPLWSQFFYPLQHLDLSSSHLTGSVSNLANITSLQYLDLSNNNLTGDFPGDFRNFFNLQFLNISGNAFRGTLKEENITKFGRFAFLGSGLCNASLRVPCASTAKAKTPPGAVANASTAAPSPSVSNSAARLPYSSHGLTKPAIAGISSAAAVVVIFAAAIAGAALYVRRRRAHLAAKEWVVPKSPGPFGIERPVVESGPFSFETDAGSEWVADIKDSTSAPVVLFEKPLLSLTFTDLLALTSHFSKESQMAEGHNGPVYRAVLPGDVHVAIKVLEQAKEVDVEDATSKLHALGRLKHPNILPLLGYCIAGKEKLLIYEFMHNGDLHQWLHELPGVQPGGDTDSAMWEPAEAEDDMEAPLPRLSGERMGWFTRHKIALGIARALAFLHHGCFPPITHGGLSSCNVLLDDRFEPHVAEAGIKDLLNTGHSGSIREAEESSKNDVYGFGVVLLELVTGRMASGDEFPDGFAGDLVGWVRHLIKEKQGDSVLDPRLVNTVPVNLMLETLRIGYLCTAESPSKRPSMQQVVGLLKDVQPDRANS</sequence>
<keyword evidence="6 7" id="KW-0472">Membrane</keyword>
<dbReference type="InterPro" id="IPR051824">
    <property type="entry name" value="LRR_Rcpt-Like_S/T_Kinase"/>
</dbReference>
<comment type="subcellular location">
    <subcellularLocation>
        <location evidence="1">Membrane</location>
    </subcellularLocation>
</comment>
<evidence type="ECO:0000256" key="4">
    <source>
        <dbReference type="ARBA" id="ARBA00022737"/>
    </source>
</evidence>
<evidence type="ECO:0000256" key="3">
    <source>
        <dbReference type="ARBA" id="ARBA00022692"/>
    </source>
</evidence>
<keyword evidence="5 7" id="KW-1133">Transmembrane helix</keyword>
<dbReference type="FunFam" id="3.30.200.20:FF:000466">
    <property type="entry name" value="Putative LRR receptor-like serine/threonine-protein kinase"/>
    <property type="match status" value="1"/>
</dbReference>
<dbReference type="Gene3D" id="3.30.200.20">
    <property type="entry name" value="Phosphorylase Kinase, domain 1"/>
    <property type="match status" value="1"/>
</dbReference>
<dbReference type="InterPro" id="IPR003591">
    <property type="entry name" value="Leu-rich_rpt_typical-subtyp"/>
</dbReference>
<dbReference type="GO" id="GO:0005524">
    <property type="term" value="F:ATP binding"/>
    <property type="evidence" value="ECO:0007669"/>
    <property type="project" value="InterPro"/>
</dbReference>
<evidence type="ECO:0000256" key="5">
    <source>
        <dbReference type="ARBA" id="ARBA00022989"/>
    </source>
</evidence>
<evidence type="ECO:0000256" key="7">
    <source>
        <dbReference type="SAM" id="Phobius"/>
    </source>
</evidence>
<organism evidence="10">
    <name type="scientific">Araucaria cunninghamii</name>
    <name type="common">Hoop pine</name>
    <name type="synonym">Moreton Bay pine</name>
    <dbReference type="NCBI Taxonomy" id="56994"/>
    <lineage>
        <taxon>Eukaryota</taxon>
        <taxon>Viridiplantae</taxon>
        <taxon>Streptophyta</taxon>
        <taxon>Embryophyta</taxon>
        <taxon>Tracheophyta</taxon>
        <taxon>Spermatophyta</taxon>
        <taxon>Pinopsida</taxon>
        <taxon>Pinidae</taxon>
        <taxon>Conifers II</taxon>
        <taxon>Araucariales</taxon>
        <taxon>Araucariaceae</taxon>
        <taxon>Araucaria</taxon>
    </lineage>
</organism>
<dbReference type="SMART" id="SM00369">
    <property type="entry name" value="LRR_TYP"/>
    <property type="match status" value="4"/>
</dbReference>
<evidence type="ECO:0000256" key="6">
    <source>
        <dbReference type="ARBA" id="ARBA00023136"/>
    </source>
</evidence>
<dbReference type="InterPro" id="IPR001611">
    <property type="entry name" value="Leu-rich_rpt"/>
</dbReference>
<dbReference type="AlphaFoldDB" id="A0A0D6QSE3"/>
<evidence type="ECO:0000313" key="10">
    <source>
        <dbReference type="EMBL" id="JAG93374.1"/>
    </source>
</evidence>
<dbReference type="Pfam" id="PF13855">
    <property type="entry name" value="LRR_8"/>
    <property type="match status" value="1"/>
</dbReference>
<evidence type="ECO:0000256" key="2">
    <source>
        <dbReference type="ARBA" id="ARBA00022614"/>
    </source>
</evidence>
<keyword evidence="3 7" id="KW-0812">Transmembrane</keyword>
<feature type="signal peptide" evidence="8">
    <location>
        <begin position="1"/>
        <end position="25"/>
    </location>
</feature>
<dbReference type="PANTHER" id="PTHR48006:SF10">
    <property type="entry name" value="CALMODULIN-BINDING RECEPTOR KINASE CAMRLK"/>
    <property type="match status" value="1"/>
</dbReference>
<feature type="transmembrane region" description="Helical" evidence="7">
    <location>
        <begin position="337"/>
        <end position="362"/>
    </location>
</feature>